<keyword evidence="2" id="KW-1185">Reference proteome</keyword>
<proteinExistence type="predicted"/>
<dbReference type="Proteomes" id="UP000008068">
    <property type="component" value="Unassembled WGS sequence"/>
</dbReference>
<evidence type="ECO:0000313" key="2">
    <source>
        <dbReference type="Proteomes" id="UP000008068"/>
    </source>
</evidence>
<dbReference type="EMBL" id="GL379867">
    <property type="protein sequence ID" value="EGT58293.1"/>
    <property type="molecule type" value="Genomic_DNA"/>
</dbReference>
<sequence length="83" mass="9465">MTNRVMTKVLKHWLDGKLETLEDLETELIEDVDIEKILDGLSDRTGHVVNRREELIWIKREDGKKAVAGVGDESSEAFKMGIL</sequence>
<protein>
    <submittedName>
        <fullName evidence="1">Uncharacterized protein</fullName>
    </submittedName>
</protein>
<dbReference type="InParanoid" id="G0NDF1"/>
<gene>
    <name evidence="1" type="ORF">CAEBREN_06201</name>
</gene>
<reference evidence="2" key="1">
    <citation type="submission" date="2011-07" db="EMBL/GenBank/DDBJ databases">
        <authorList>
            <consortium name="Caenorhabditis brenneri Sequencing and Analysis Consortium"/>
            <person name="Wilson R.K."/>
        </authorList>
    </citation>
    <scope>NUCLEOTIDE SEQUENCE [LARGE SCALE GENOMIC DNA]</scope>
    <source>
        <strain evidence="2">PB2801</strain>
    </source>
</reference>
<dbReference type="HOGENOM" id="CLU_2544615_0_0_1"/>
<name>G0NDF1_CAEBE</name>
<accession>G0NDF1</accession>
<organism evidence="2">
    <name type="scientific">Caenorhabditis brenneri</name>
    <name type="common">Nematode worm</name>
    <dbReference type="NCBI Taxonomy" id="135651"/>
    <lineage>
        <taxon>Eukaryota</taxon>
        <taxon>Metazoa</taxon>
        <taxon>Ecdysozoa</taxon>
        <taxon>Nematoda</taxon>
        <taxon>Chromadorea</taxon>
        <taxon>Rhabditida</taxon>
        <taxon>Rhabditina</taxon>
        <taxon>Rhabditomorpha</taxon>
        <taxon>Rhabditoidea</taxon>
        <taxon>Rhabditidae</taxon>
        <taxon>Peloderinae</taxon>
        <taxon>Caenorhabditis</taxon>
    </lineage>
</organism>
<evidence type="ECO:0000313" key="1">
    <source>
        <dbReference type="EMBL" id="EGT58293.1"/>
    </source>
</evidence>
<dbReference type="AlphaFoldDB" id="G0NDF1"/>